<proteinExistence type="predicted"/>
<name>X1V5X2_9ZZZZ</name>
<feature type="compositionally biased region" description="Basic and acidic residues" evidence="1">
    <location>
        <begin position="75"/>
        <end position="87"/>
    </location>
</feature>
<dbReference type="AlphaFoldDB" id="X1V5X2"/>
<reference evidence="2" key="1">
    <citation type="journal article" date="2014" name="Front. Microbiol.">
        <title>High frequency of phylogenetically diverse reductive dehalogenase-homologous genes in deep subseafloor sedimentary metagenomes.</title>
        <authorList>
            <person name="Kawai M."/>
            <person name="Futagami T."/>
            <person name="Toyoda A."/>
            <person name="Takaki Y."/>
            <person name="Nishi S."/>
            <person name="Hori S."/>
            <person name="Arai W."/>
            <person name="Tsubouchi T."/>
            <person name="Morono Y."/>
            <person name="Uchiyama I."/>
            <person name="Ito T."/>
            <person name="Fujiyama A."/>
            <person name="Inagaki F."/>
            <person name="Takami H."/>
        </authorList>
    </citation>
    <scope>NUCLEOTIDE SEQUENCE</scope>
    <source>
        <strain evidence="2">Expedition CK06-06</strain>
    </source>
</reference>
<comment type="caution">
    <text evidence="2">The sequence shown here is derived from an EMBL/GenBank/DDBJ whole genome shotgun (WGS) entry which is preliminary data.</text>
</comment>
<feature type="region of interest" description="Disordered" evidence="1">
    <location>
        <begin position="75"/>
        <end position="97"/>
    </location>
</feature>
<dbReference type="EMBL" id="BARW01022496">
    <property type="protein sequence ID" value="GAJ00025.1"/>
    <property type="molecule type" value="Genomic_DNA"/>
</dbReference>
<evidence type="ECO:0000313" key="2">
    <source>
        <dbReference type="EMBL" id="GAJ00025.1"/>
    </source>
</evidence>
<evidence type="ECO:0000256" key="1">
    <source>
        <dbReference type="SAM" id="MobiDB-lite"/>
    </source>
</evidence>
<organism evidence="2">
    <name type="scientific">marine sediment metagenome</name>
    <dbReference type="NCBI Taxonomy" id="412755"/>
    <lineage>
        <taxon>unclassified sequences</taxon>
        <taxon>metagenomes</taxon>
        <taxon>ecological metagenomes</taxon>
    </lineage>
</organism>
<sequence length="97" mass="10575">MAGIVQLAAWSKTLKKYRLVLSDEEGRLLTVISLDSLNDIGDVDVAAPADNEILYWNDGNSKWEVKALWTAAHKNTHDPEDGADKLDTAAPVKIGEA</sequence>
<feature type="non-terminal residue" evidence="2">
    <location>
        <position position="97"/>
    </location>
</feature>
<accession>X1V5X2</accession>
<gene>
    <name evidence="2" type="ORF">S12H4_37529</name>
</gene>
<protein>
    <submittedName>
        <fullName evidence="2">Uncharacterized protein</fullName>
    </submittedName>
</protein>